<dbReference type="PROSITE" id="PS51464">
    <property type="entry name" value="SIS"/>
    <property type="match status" value="1"/>
</dbReference>
<dbReference type="GO" id="GO:0008968">
    <property type="term" value="F:D-sedoheptulose 7-phosphate isomerase activity"/>
    <property type="evidence" value="ECO:0007669"/>
    <property type="project" value="UniProtKB-UniRule"/>
</dbReference>
<evidence type="ECO:0000313" key="11">
    <source>
        <dbReference type="EMBL" id="GLI36271.1"/>
    </source>
</evidence>
<dbReference type="Pfam" id="PF13580">
    <property type="entry name" value="SIS_2"/>
    <property type="match status" value="1"/>
</dbReference>
<dbReference type="GO" id="GO:1901135">
    <property type="term" value="P:carbohydrate derivative metabolic process"/>
    <property type="evidence" value="ECO:0007669"/>
    <property type="project" value="InterPro"/>
</dbReference>
<feature type="domain" description="SIS" evidence="10">
    <location>
        <begin position="42"/>
        <end position="203"/>
    </location>
</feature>
<evidence type="ECO:0000256" key="5">
    <source>
        <dbReference type="ARBA" id="ARBA00022723"/>
    </source>
</evidence>
<dbReference type="GO" id="GO:0008270">
    <property type="term" value="F:zinc ion binding"/>
    <property type="evidence" value="ECO:0007669"/>
    <property type="project" value="UniProtKB-UniRule"/>
</dbReference>
<dbReference type="GO" id="GO:0005975">
    <property type="term" value="P:carbohydrate metabolic process"/>
    <property type="evidence" value="ECO:0007669"/>
    <property type="project" value="UniProtKB-UniRule"/>
</dbReference>
<dbReference type="GO" id="GO:0005737">
    <property type="term" value="C:cytoplasm"/>
    <property type="evidence" value="ECO:0007669"/>
    <property type="project" value="UniProtKB-SubCell"/>
</dbReference>
<comment type="caution">
    <text evidence="11">The sequence shown here is derived from an EMBL/GenBank/DDBJ whole genome shotgun (WGS) entry which is preliminary data.</text>
</comment>
<evidence type="ECO:0000256" key="7">
    <source>
        <dbReference type="ARBA" id="ARBA00023235"/>
    </source>
</evidence>
<dbReference type="GO" id="GO:0097367">
    <property type="term" value="F:carbohydrate derivative binding"/>
    <property type="evidence" value="ECO:0007669"/>
    <property type="project" value="InterPro"/>
</dbReference>
<dbReference type="Gene3D" id="3.40.50.10490">
    <property type="entry name" value="Glucose-6-phosphate isomerase like protein, domain 1"/>
    <property type="match status" value="1"/>
</dbReference>
<dbReference type="HAMAP" id="MF_00067">
    <property type="entry name" value="GmhA"/>
    <property type="match status" value="1"/>
</dbReference>
<evidence type="ECO:0000256" key="3">
    <source>
        <dbReference type="ARBA" id="ARBA00009894"/>
    </source>
</evidence>
<comment type="cofactor">
    <cofactor evidence="9">
        <name>Zn(2+)</name>
        <dbReference type="ChEBI" id="CHEBI:29105"/>
    </cofactor>
    <text evidence="9">Binds 1 zinc ion per subunit.</text>
</comment>
<dbReference type="SUPFAM" id="SSF53697">
    <property type="entry name" value="SIS domain"/>
    <property type="match status" value="1"/>
</dbReference>
<dbReference type="AlphaFoldDB" id="A0A9W6LB42"/>
<dbReference type="EC" id="5.3.1.28" evidence="9"/>
<accession>A0A9W6LB42</accession>
<dbReference type="InterPro" id="IPR050099">
    <property type="entry name" value="SIS_GmhA/DiaA_subfam"/>
</dbReference>
<keyword evidence="6 9" id="KW-0862">Zinc</keyword>
<feature type="binding site" evidence="9">
    <location>
        <begin position="99"/>
        <end position="100"/>
    </location>
    <ligand>
        <name>substrate</name>
    </ligand>
</feature>
<feature type="binding site" evidence="9">
    <location>
        <position position="177"/>
    </location>
    <ligand>
        <name>Zn(2+)</name>
        <dbReference type="ChEBI" id="CHEBI:29105"/>
    </ligand>
</feature>
<dbReference type="PANTHER" id="PTHR30390:SF6">
    <property type="entry name" value="DNAA INITIATOR-ASSOCIATING PROTEIN DIAA"/>
    <property type="match status" value="1"/>
</dbReference>
<dbReference type="InterPro" id="IPR035461">
    <property type="entry name" value="GmhA/DiaA"/>
</dbReference>
<keyword evidence="7 9" id="KW-0413">Isomerase</keyword>
<dbReference type="InterPro" id="IPR046348">
    <property type="entry name" value="SIS_dom_sf"/>
</dbReference>
<dbReference type="InterPro" id="IPR001347">
    <property type="entry name" value="SIS_dom"/>
</dbReference>
<comment type="pathway">
    <text evidence="9">Carbohydrate biosynthesis; D-glycero-D-manno-heptose 7-phosphate biosynthesis; D-glycero-alpha-D-manno-heptose 7-phosphate and D-glycero-beta-D-manno-heptose 7-phosphate from sedoheptulose 7-phosphate: step 1/1.</text>
</comment>
<protein>
    <recommendedName>
        <fullName evidence="9">Phosphoheptose isomerase</fullName>
        <ecNumber evidence="9">5.3.1.28</ecNumber>
    </recommendedName>
    <alternativeName>
        <fullName evidence="9">Sedoheptulose 7-phosphate isomerase</fullName>
    </alternativeName>
</protein>
<evidence type="ECO:0000256" key="2">
    <source>
        <dbReference type="ARBA" id="ARBA00004496"/>
    </source>
</evidence>
<comment type="subcellular location">
    <subcellularLocation>
        <location evidence="2 9">Cytoplasm</location>
    </subcellularLocation>
</comment>
<gene>
    <name evidence="9 11" type="primary">gmhA</name>
    <name evidence="11" type="ORF">DAMNIGENAA_37040</name>
</gene>
<reference evidence="11" key="1">
    <citation type="submission" date="2022-12" db="EMBL/GenBank/DDBJ databases">
        <title>Reference genome sequencing for broad-spectrum identification of bacterial and archaeal isolates by mass spectrometry.</title>
        <authorList>
            <person name="Sekiguchi Y."/>
            <person name="Tourlousse D.M."/>
        </authorList>
    </citation>
    <scope>NUCLEOTIDE SEQUENCE</scope>
    <source>
        <strain evidence="11">ASRB1</strain>
    </source>
</reference>
<feature type="binding site" evidence="9">
    <location>
        <position position="66"/>
    </location>
    <ligand>
        <name>Zn(2+)</name>
        <dbReference type="ChEBI" id="CHEBI:29105"/>
    </ligand>
</feature>
<feature type="binding site" evidence="9">
    <location>
        <position position="130"/>
    </location>
    <ligand>
        <name>substrate</name>
    </ligand>
</feature>
<evidence type="ECO:0000256" key="4">
    <source>
        <dbReference type="ARBA" id="ARBA00022490"/>
    </source>
</evidence>
<evidence type="ECO:0000256" key="9">
    <source>
        <dbReference type="HAMAP-Rule" id="MF_00067"/>
    </source>
</evidence>
<feature type="binding site" evidence="9">
    <location>
        <begin position="125"/>
        <end position="127"/>
    </location>
    <ligand>
        <name>substrate</name>
    </ligand>
</feature>
<evidence type="ECO:0000313" key="12">
    <source>
        <dbReference type="Proteomes" id="UP001144372"/>
    </source>
</evidence>
<dbReference type="CDD" id="cd05006">
    <property type="entry name" value="SIS_GmhA"/>
    <property type="match status" value="1"/>
</dbReference>
<evidence type="ECO:0000259" key="10">
    <source>
        <dbReference type="PROSITE" id="PS51464"/>
    </source>
</evidence>
<comment type="similarity">
    <text evidence="3 9">Belongs to the SIS family. GmhA subfamily.</text>
</comment>
<comment type="function">
    <text evidence="9">Catalyzes the isomerization of sedoheptulose 7-phosphate in D-glycero-D-manno-heptose 7-phosphate.</text>
</comment>
<keyword evidence="12" id="KW-1185">Reference proteome</keyword>
<name>A0A9W6LB42_9BACT</name>
<feature type="binding site" evidence="9">
    <location>
        <position position="70"/>
    </location>
    <ligand>
        <name>substrate</name>
    </ligand>
</feature>
<keyword evidence="8 9" id="KW-0119">Carbohydrate metabolism</keyword>
<evidence type="ECO:0000256" key="1">
    <source>
        <dbReference type="ARBA" id="ARBA00000348"/>
    </source>
</evidence>
<comment type="miscellaneous">
    <text evidence="9">The reaction produces a racemic mixture of D-glycero-alpha-D-manno-heptose 7-phosphate and D-glycero-beta-D-manno-heptose 7-phosphate.</text>
</comment>
<feature type="binding site" evidence="9">
    <location>
        <position position="177"/>
    </location>
    <ligand>
        <name>substrate</name>
    </ligand>
</feature>
<feature type="binding site" evidence="9">
    <location>
        <position position="185"/>
    </location>
    <ligand>
        <name>Zn(2+)</name>
        <dbReference type="ChEBI" id="CHEBI:29105"/>
    </ligand>
</feature>
<dbReference type="PANTHER" id="PTHR30390">
    <property type="entry name" value="SEDOHEPTULOSE 7-PHOSPHATE ISOMERASE / DNAA INITIATOR-ASSOCIATING FACTOR FOR REPLICATION INITIATION"/>
    <property type="match status" value="1"/>
</dbReference>
<evidence type="ECO:0000256" key="6">
    <source>
        <dbReference type="ARBA" id="ARBA00022833"/>
    </source>
</evidence>
<sequence>MELILRERYRMMAEQGFRESIEVKEALRREETGTILDMAEMIVQAFRGNHRLFLFGNGGSAADAQHLAAEFVNRFQMDRPPLPAIALTVDSSVLTSIGNDFHFEDIFIKQLRALAQAGDVALGISTSGKSPNVVKALRWSCEHGLRTVGWVGAAGGEMDAYCDILLRAPSRVTARVQECHITVGHILCALVDEMLFGNLEQNE</sequence>
<comment type="catalytic activity">
    <reaction evidence="1 9">
        <text>2 D-sedoheptulose 7-phosphate = D-glycero-alpha-D-manno-heptose 7-phosphate + D-glycero-beta-D-manno-heptose 7-phosphate</text>
        <dbReference type="Rhea" id="RHEA:27489"/>
        <dbReference type="ChEBI" id="CHEBI:57483"/>
        <dbReference type="ChEBI" id="CHEBI:60203"/>
        <dbReference type="ChEBI" id="CHEBI:60204"/>
        <dbReference type="EC" id="5.3.1.28"/>
    </reaction>
</comment>
<evidence type="ECO:0000256" key="8">
    <source>
        <dbReference type="ARBA" id="ARBA00023277"/>
    </source>
</evidence>
<dbReference type="Proteomes" id="UP001144372">
    <property type="component" value="Unassembled WGS sequence"/>
</dbReference>
<proteinExistence type="inferred from homology"/>
<feature type="binding site" evidence="9">
    <location>
        <position position="70"/>
    </location>
    <ligand>
        <name>Zn(2+)</name>
        <dbReference type="ChEBI" id="CHEBI:29105"/>
    </ligand>
</feature>
<dbReference type="EMBL" id="BSDR01000001">
    <property type="protein sequence ID" value="GLI36271.1"/>
    <property type="molecule type" value="Genomic_DNA"/>
</dbReference>
<keyword evidence="5 9" id="KW-0479">Metal-binding</keyword>
<keyword evidence="4 9" id="KW-0963">Cytoplasm</keyword>
<feature type="binding site" evidence="9">
    <location>
        <begin position="57"/>
        <end position="59"/>
    </location>
    <ligand>
        <name>substrate</name>
    </ligand>
</feature>
<organism evidence="11 12">
    <name type="scientific">Desulforhabdus amnigena</name>
    <dbReference type="NCBI Taxonomy" id="40218"/>
    <lineage>
        <taxon>Bacteria</taxon>
        <taxon>Pseudomonadati</taxon>
        <taxon>Thermodesulfobacteriota</taxon>
        <taxon>Syntrophobacteria</taxon>
        <taxon>Syntrophobacterales</taxon>
        <taxon>Syntrophobacteraceae</taxon>
        <taxon>Desulforhabdus</taxon>
    </lineage>
</organism>
<dbReference type="InterPro" id="IPR004515">
    <property type="entry name" value="Phosphoheptose_Isoase"/>
</dbReference>